<dbReference type="EMBL" id="SOAU01000001">
    <property type="protein sequence ID" value="TDT18665.1"/>
    <property type="molecule type" value="Genomic_DNA"/>
</dbReference>
<protein>
    <submittedName>
        <fullName evidence="2">Uncharacterized protein</fullName>
    </submittedName>
</protein>
<dbReference type="AlphaFoldDB" id="A0A4R7I533"/>
<evidence type="ECO:0000256" key="1">
    <source>
        <dbReference type="SAM" id="MobiDB-lite"/>
    </source>
</evidence>
<feature type="region of interest" description="Disordered" evidence="1">
    <location>
        <begin position="1"/>
        <end position="25"/>
    </location>
</feature>
<organism evidence="2 3">
    <name type="scientific">Ilumatobacter fluminis</name>
    <dbReference type="NCBI Taxonomy" id="467091"/>
    <lineage>
        <taxon>Bacteria</taxon>
        <taxon>Bacillati</taxon>
        <taxon>Actinomycetota</taxon>
        <taxon>Acidimicrobiia</taxon>
        <taxon>Acidimicrobiales</taxon>
        <taxon>Ilumatobacteraceae</taxon>
        <taxon>Ilumatobacter</taxon>
    </lineage>
</organism>
<gene>
    <name evidence="2" type="ORF">BDK89_4295</name>
</gene>
<dbReference type="OrthoDB" id="5245070at2"/>
<evidence type="ECO:0000313" key="3">
    <source>
        <dbReference type="Proteomes" id="UP000294558"/>
    </source>
</evidence>
<proteinExistence type="predicted"/>
<comment type="caution">
    <text evidence="2">The sequence shown here is derived from an EMBL/GenBank/DDBJ whole genome shotgun (WGS) entry which is preliminary data.</text>
</comment>
<reference evidence="2 3" key="1">
    <citation type="submission" date="2019-03" db="EMBL/GenBank/DDBJ databases">
        <title>Sequencing the genomes of 1000 actinobacteria strains.</title>
        <authorList>
            <person name="Klenk H.-P."/>
        </authorList>
    </citation>
    <scope>NUCLEOTIDE SEQUENCE [LARGE SCALE GENOMIC DNA]</scope>
    <source>
        <strain evidence="2 3">DSM 18936</strain>
    </source>
</reference>
<sequence length="124" mass="12759">MSDPDRTIVDDTPSAPTGAGVPSDNTTLTAVLDELEADGFTSSFVVRPDANLMCTTCREVTPASRIEPSQTRRLEGASDPADELWVVAAACPNCGAHGSVVLGFGPEASADDALVVAALDVEPD</sequence>
<accession>A0A4R7I533</accession>
<dbReference type="RefSeq" id="WP_133870870.1">
    <property type="nucleotide sequence ID" value="NZ_SOAU01000001.1"/>
</dbReference>
<evidence type="ECO:0000313" key="2">
    <source>
        <dbReference type="EMBL" id="TDT18665.1"/>
    </source>
</evidence>
<name>A0A4R7I533_9ACTN</name>
<dbReference type="Proteomes" id="UP000294558">
    <property type="component" value="Unassembled WGS sequence"/>
</dbReference>
<keyword evidence="3" id="KW-1185">Reference proteome</keyword>